<dbReference type="PANTHER" id="PTHR46068:SF1">
    <property type="entry name" value="TRANSPOSASE IS30-LIKE HTH DOMAIN-CONTAINING PROTEIN"/>
    <property type="match status" value="1"/>
</dbReference>
<dbReference type="EMBL" id="JARK01001367">
    <property type="protein sequence ID" value="EYC17305.1"/>
    <property type="molecule type" value="Genomic_DNA"/>
</dbReference>
<comment type="subcellular location">
    <subcellularLocation>
        <location evidence="1">Nucleus</location>
    </subcellularLocation>
</comment>
<proteinExistence type="predicted"/>
<gene>
    <name evidence="2" type="primary">Acey_s0031.g2385</name>
    <name evidence="2" type="ORF">Y032_0031g2385</name>
</gene>
<dbReference type="GO" id="GO:0005634">
    <property type="term" value="C:nucleus"/>
    <property type="evidence" value="ECO:0007669"/>
    <property type="project" value="UniProtKB-SubCell"/>
</dbReference>
<dbReference type="STRING" id="53326.A0A016UQ28"/>
<dbReference type="SUPFAM" id="SSF46689">
    <property type="entry name" value="Homeodomain-like"/>
    <property type="match status" value="1"/>
</dbReference>
<dbReference type="Proteomes" id="UP000024635">
    <property type="component" value="Unassembled WGS sequence"/>
</dbReference>
<keyword evidence="3" id="KW-1185">Reference proteome</keyword>
<dbReference type="AlphaFoldDB" id="A0A016UQ28"/>
<dbReference type="PANTHER" id="PTHR46068">
    <property type="entry name" value="PROTEIN CBG27172"/>
    <property type="match status" value="1"/>
</dbReference>
<organism evidence="2 3">
    <name type="scientific">Ancylostoma ceylanicum</name>
    <dbReference type="NCBI Taxonomy" id="53326"/>
    <lineage>
        <taxon>Eukaryota</taxon>
        <taxon>Metazoa</taxon>
        <taxon>Ecdysozoa</taxon>
        <taxon>Nematoda</taxon>
        <taxon>Chromadorea</taxon>
        <taxon>Rhabditida</taxon>
        <taxon>Rhabditina</taxon>
        <taxon>Rhabditomorpha</taxon>
        <taxon>Strongyloidea</taxon>
        <taxon>Ancylostomatidae</taxon>
        <taxon>Ancylostomatinae</taxon>
        <taxon>Ancylostoma</taxon>
    </lineage>
</organism>
<evidence type="ECO:0008006" key="4">
    <source>
        <dbReference type="Google" id="ProtNLM"/>
    </source>
</evidence>
<evidence type="ECO:0000256" key="1">
    <source>
        <dbReference type="ARBA" id="ARBA00004123"/>
    </source>
</evidence>
<dbReference type="OrthoDB" id="5867379at2759"/>
<protein>
    <recommendedName>
        <fullName evidence="4">Paired domain-containing protein</fullName>
    </recommendedName>
</protein>
<comment type="caution">
    <text evidence="2">The sequence shown here is derived from an EMBL/GenBank/DDBJ whole genome shotgun (WGS) entry which is preliminary data.</text>
</comment>
<accession>A0A016UQ28</accession>
<evidence type="ECO:0000313" key="3">
    <source>
        <dbReference type="Proteomes" id="UP000024635"/>
    </source>
</evidence>
<reference evidence="3" key="1">
    <citation type="journal article" date="2015" name="Nat. Genet.">
        <title>The genome and transcriptome of the zoonotic hookworm Ancylostoma ceylanicum identify infection-specific gene families.</title>
        <authorList>
            <person name="Schwarz E.M."/>
            <person name="Hu Y."/>
            <person name="Antoshechkin I."/>
            <person name="Miller M.M."/>
            <person name="Sternberg P.W."/>
            <person name="Aroian R.V."/>
        </authorList>
    </citation>
    <scope>NUCLEOTIDE SEQUENCE</scope>
    <source>
        <strain evidence="3">HY135</strain>
    </source>
</reference>
<dbReference type="InterPro" id="IPR009057">
    <property type="entry name" value="Homeodomain-like_sf"/>
</dbReference>
<evidence type="ECO:0000313" key="2">
    <source>
        <dbReference type="EMBL" id="EYC17305.1"/>
    </source>
</evidence>
<sequence>MASLADHTALVVMHKRGSSVSEISKTLKLHREQAYRVRSRFGETGGIESRPRGRLDRTTRTPAFRNAVKSKLSRNPQRSIRQLAKNHKISLSITRRLVSSVSYKFAIEQRLTGEMKASRVEKCRKVMTLARGDKLGRILFMYEKIFTPECAKSARTSVKGISKSRQG</sequence>
<name>A0A016UQ28_9BILA</name>